<keyword evidence="2" id="KW-1185">Reference proteome</keyword>
<proteinExistence type="predicted"/>
<accession>A0A1H6FKQ2</accession>
<dbReference type="EMBL" id="FNWJ01000001">
    <property type="protein sequence ID" value="SEH10423.1"/>
    <property type="molecule type" value="Genomic_DNA"/>
</dbReference>
<dbReference type="AlphaFoldDB" id="A0A1H6FKQ2"/>
<organism evidence="1 2">
    <name type="scientific">Thermoleophilum album</name>
    <dbReference type="NCBI Taxonomy" id="29539"/>
    <lineage>
        <taxon>Bacteria</taxon>
        <taxon>Bacillati</taxon>
        <taxon>Actinomycetota</taxon>
        <taxon>Thermoleophilia</taxon>
        <taxon>Thermoleophilales</taxon>
        <taxon>Thermoleophilaceae</taxon>
        <taxon>Thermoleophilum</taxon>
    </lineage>
</organism>
<evidence type="ECO:0000313" key="2">
    <source>
        <dbReference type="Proteomes" id="UP000222056"/>
    </source>
</evidence>
<sequence>MRLSFSKEVRASALAPLVRVLYAPLVRSALARLAALAEEEQRSGA</sequence>
<dbReference type="RefSeq" id="WP_218138179.1">
    <property type="nucleotide sequence ID" value="NZ_FNWJ01000001.1"/>
</dbReference>
<protein>
    <submittedName>
        <fullName evidence="1">Uncharacterized protein</fullName>
    </submittedName>
</protein>
<evidence type="ECO:0000313" key="1">
    <source>
        <dbReference type="EMBL" id="SEH10423.1"/>
    </source>
</evidence>
<reference evidence="2" key="1">
    <citation type="submission" date="2016-10" db="EMBL/GenBank/DDBJ databases">
        <authorList>
            <person name="Varghese N."/>
            <person name="Submissions S."/>
        </authorList>
    </citation>
    <scope>NUCLEOTIDE SEQUENCE [LARGE SCALE GENOMIC DNA]</scope>
    <source>
        <strain evidence="2">ATCC 35263</strain>
    </source>
</reference>
<gene>
    <name evidence="1" type="ORF">SAMN02745716_0274</name>
</gene>
<dbReference type="STRING" id="29539.SAMN02745716_0274"/>
<dbReference type="Proteomes" id="UP000222056">
    <property type="component" value="Unassembled WGS sequence"/>
</dbReference>
<name>A0A1H6FKQ2_THEAL</name>